<reference evidence="1" key="1">
    <citation type="submission" date="2023-03" db="EMBL/GenBank/DDBJ databases">
        <title>Chromosome-scale reference genome and RAD-based genetic map of yellow starthistle (Centaurea solstitialis) reveal putative structural variation and QTLs associated with invader traits.</title>
        <authorList>
            <person name="Reatini B."/>
            <person name="Cang F.A."/>
            <person name="Jiang Q."/>
            <person name="Mckibben M.T.W."/>
            <person name="Barker M.S."/>
            <person name="Rieseberg L.H."/>
            <person name="Dlugosch K.M."/>
        </authorList>
    </citation>
    <scope>NUCLEOTIDE SEQUENCE</scope>
    <source>
        <strain evidence="1">CAN-66</strain>
        <tissue evidence="1">Leaf</tissue>
    </source>
</reference>
<accession>A0AA38SQF1</accession>
<dbReference type="Proteomes" id="UP001172457">
    <property type="component" value="Chromosome 5"/>
</dbReference>
<dbReference type="AlphaFoldDB" id="A0AA38SQF1"/>
<evidence type="ECO:0000313" key="1">
    <source>
        <dbReference type="EMBL" id="KAJ9546673.1"/>
    </source>
</evidence>
<keyword evidence="2" id="KW-1185">Reference proteome</keyword>
<comment type="caution">
    <text evidence="1">The sequence shown here is derived from an EMBL/GenBank/DDBJ whole genome shotgun (WGS) entry which is preliminary data.</text>
</comment>
<proteinExistence type="predicted"/>
<organism evidence="1 2">
    <name type="scientific">Centaurea solstitialis</name>
    <name type="common">yellow star-thistle</name>
    <dbReference type="NCBI Taxonomy" id="347529"/>
    <lineage>
        <taxon>Eukaryota</taxon>
        <taxon>Viridiplantae</taxon>
        <taxon>Streptophyta</taxon>
        <taxon>Embryophyta</taxon>
        <taxon>Tracheophyta</taxon>
        <taxon>Spermatophyta</taxon>
        <taxon>Magnoliopsida</taxon>
        <taxon>eudicotyledons</taxon>
        <taxon>Gunneridae</taxon>
        <taxon>Pentapetalae</taxon>
        <taxon>asterids</taxon>
        <taxon>campanulids</taxon>
        <taxon>Asterales</taxon>
        <taxon>Asteraceae</taxon>
        <taxon>Carduoideae</taxon>
        <taxon>Cardueae</taxon>
        <taxon>Centaureinae</taxon>
        <taxon>Centaurea</taxon>
    </lineage>
</organism>
<evidence type="ECO:0000313" key="2">
    <source>
        <dbReference type="Proteomes" id="UP001172457"/>
    </source>
</evidence>
<evidence type="ECO:0008006" key="3">
    <source>
        <dbReference type="Google" id="ProtNLM"/>
    </source>
</evidence>
<gene>
    <name evidence="1" type="ORF">OSB04_019216</name>
</gene>
<dbReference type="EMBL" id="JARYMX010000005">
    <property type="protein sequence ID" value="KAJ9546673.1"/>
    <property type="molecule type" value="Genomic_DNA"/>
</dbReference>
<protein>
    <recommendedName>
        <fullName evidence="3">Reverse transcriptase domain-containing protein</fullName>
    </recommendedName>
</protein>
<name>A0AA38SQF1_9ASTR</name>
<sequence length="108" mass="12465">MFSRARKWYRKPRKTFKGSGNDFRQRKADRKSMQADEDHILEFQVGDRVLLKVSPWKGVIRFRKRGSIGKAQSGLGSQKRKCGRSTQSCLQIEFRGRNSCVDKGEALT</sequence>